<evidence type="ECO:0000256" key="1">
    <source>
        <dbReference type="ARBA" id="ARBA00022801"/>
    </source>
</evidence>
<sequence>MSFTLVSSISPQYHPSTSTYSSQSPMNPEMIQAVDQLHQNQYLHPDEEAHRRRAVEAVEGLSCLASQHHRSEYNRMKWGESGAPLYYVPLSIQLPAHVSEIMQRQAAFEAHCSKSSQARHARQLAQDSANNSDIGLLMRGPNGVDRPLEEEEGLEGVLVDDGLTQDEKDNGTTAALVGNDILNQAAHPTSEAASISTAEVGKSTTPVEEQISQAMQDSLLPAHRANPTSDHTKEVRAQAAPLASGHVFTSIEIGRQEYMRKATIEGGEFGPASMGTQGQGQGQLAGQSVKTSNTHPINISIVVPPDYIHYLEPLLHLVDPPSINPPFPSSASHQTFLLPPLLDLHYLSQTNPAIDSAPPILLSSVPPEHCIPNSPASLSTHPDVQSQKEAKPDHVGNFLLSSCPGKKVRLQGPVKGRGAICRDLRVDLERIKGLGVGCIICCLDDDELGYLGAPIHEYENTARAIGLEVMRIPMPEGLTPTSLSQFDAQISSIVTRYTLRGINVLAHCRGGVGRAGLVASSWAIKMGLVSSSCHLVSSSPNSRYSSKRSFGPGGGEYTSADLEITEKVISLVRRRRSVKAIETYEQVRWLVDYVRWLRIEGAVCKVARVWRD</sequence>
<dbReference type="InterPro" id="IPR057023">
    <property type="entry name" value="PTP-SAK"/>
</dbReference>
<dbReference type="Pfam" id="PF22784">
    <property type="entry name" value="PTP-SAK"/>
    <property type="match status" value="1"/>
</dbReference>
<accession>A0A0F7SMN8</accession>
<organism evidence="4">
    <name type="scientific">Phaffia rhodozyma</name>
    <name type="common">Yeast</name>
    <name type="synonym">Xanthophyllomyces dendrorhous</name>
    <dbReference type="NCBI Taxonomy" id="264483"/>
    <lineage>
        <taxon>Eukaryota</taxon>
        <taxon>Fungi</taxon>
        <taxon>Dikarya</taxon>
        <taxon>Basidiomycota</taxon>
        <taxon>Agaricomycotina</taxon>
        <taxon>Tremellomycetes</taxon>
        <taxon>Cystofilobasidiales</taxon>
        <taxon>Mrakiaceae</taxon>
        <taxon>Phaffia</taxon>
    </lineage>
</organism>
<dbReference type="Gene3D" id="3.90.190.10">
    <property type="entry name" value="Protein tyrosine phosphatase superfamily"/>
    <property type="match status" value="1"/>
</dbReference>
<reference evidence="4" key="1">
    <citation type="submission" date="2014-08" db="EMBL/GenBank/DDBJ databases">
        <authorList>
            <person name="Sharma Rahul"/>
            <person name="Thines Marco"/>
        </authorList>
    </citation>
    <scope>NUCLEOTIDE SEQUENCE</scope>
</reference>
<proteinExistence type="predicted"/>
<dbReference type="AlphaFoldDB" id="A0A0F7SMN8"/>
<evidence type="ECO:0000256" key="2">
    <source>
        <dbReference type="SAM" id="MobiDB-lite"/>
    </source>
</evidence>
<dbReference type="EMBL" id="LN483326">
    <property type="protein sequence ID" value="CDZ98297.1"/>
    <property type="molecule type" value="Genomic_DNA"/>
</dbReference>
<dbReference type="GO" id="GO:0016791">
    <property type="term" value="F:phosphatase activity"/>
    <property type="evidence" value="ECO:0007669"/>
    <property type="project" value="UniProtKB-ARBA"/>
</dbReference>
<dbReference type="InterPro" id="IPR000387">
    <property type="entry name" value="Tyr_Pase_dom"/>
</dbReference>
<evidence type="ECO:0000259" key="3">
    <source>
        <dbReference type="PROSITE" id="PS50056"/>
    </source>
</evidence>
<dbReference type="InterPro" id="IPR029021">
    <property type="entry name" value="Prot-tyrosine_phosphatase-like"/>
</dbReference>
<name>A0A0F7SMN8_PHARH</name>
<keyword evidence="1" id="KW-0378">Hydrolase</keyword>
<protein>
    <submittedName>
        <fullName evidence="4">Protein-tyrosine/Dual specificity phosphatase</fullName>
    </submittedName>
</protein>
<evidence type="ECO:0000313" key="4">
    <source>
        <dbReference type="EMBL" id="CDZ98297.1"/>
    </source>
</evidence>
<dbReference type="SUPFAM" id="SSF52799">
    <property type="entry name" value="(Phosphotyrosine protein) phosphatases II"/>
    <property type="match status" value="1"/>
</dbReference>
<dbReference type="PANTHER" id="PTHR23339">
    <property type="entry name" value="TYROSINE SPECIFIC PROTEIN PHOSPHATASE AND DUAL SPECIFICITY PROTEIN PHOSPHATASE"/>
    <property type="match status" value="1"/>
</dbReference>
<dbReference type="PROSITE" id="PS50056">
    <property type="entry name" value="TYR_PHOSPHATASE_2"/>
    <property type="match status" value="1"/>
</dbReference>
<feature type="region of interest" description="Disordered" evidence="2">
    <location>
        <begin position="1"/>
        <end position="26"/>
    </location>
</feature>
<feature type="domain" description="Tyrosine specific protein phosphatases" evidence="3">
    <location>
        <begin position="484"/>
        <end position="528"/>
    </location>
</feature>
<dbReference type="InterPro" id="IPR050561">
    <property type="entry name" value="PTP"/>
</dbReference>